<dbReference type="EMBL" id="ACFW01000009">
    <property type="protein sequence ID" value="EER29190.1"/>
    <property type="molecule type" value="Genomic_DNA"/>
</dbReference>
<gene>
    <name evidence="2" type="ORF">CPC735_068720</name>
</gene>
<dbReference type="HOGENOM" id="CLU_008053_1_0_1"/>
<evidence type="ECO:0000313" key="3">
    <source>
        <dbReference type="Proteomes" id="UP000009084"/>
    </source>
</evidence>
<dbReference type="AlphaFoldDB" id="C5P0I2"/>
<proteinExistence type="predicted"/>
<dbReference type="PANTHER" id="PTHR21248:SF22">
    <property type="entry name" value="PHOSPHOLIPASE D"/>
    <property type="match status" value="1"/>
</dbReference>
<dbReference type="CDD" id="cd00138">
    <property type="entry name" value="PLDc_SF"/>
    <property type="match status" value="2"/>
</dbReference>
<dbReference type="SMART" id="SM00155">
    <property type="entry name" value="PLDc"/>
    <property type="match status" value="2"/>
</dbReference>
<dbReference type="GO" id="GO:0032049">
    <property type="term" value="P:cardiolipin biosynthetic process"/>
    <property type="evidence" value="ECO:0007669"/>
    <property type="project" value="UniProtKB-ARBA"/>
</dbReference>
<evidence type="ECO:0000259" key="1">
    <source>
        <dbReference type="PROSITE" id="PS50035"/>
    </source>
</evidence>
<dbReference type="InterPro" id="IPR025202">
    <property type="entry name" value="PLD-like_dom"/>
</dbReference>
<dbReference type="GO" id="GO:0030572">
    <property type="term" value="F:phosphatidyltransferase activity"/>
    <property type="evidence" value="ECO:0007669"/>
    <property type="project" value="UniProtKB-ARBA"/>
</dbReference>
<accession>C5P0I2</accession>
<dbReference type="InterPro" id="IPR001736">
    <property type="entry name" value="PLipase_D/transphosphatidylase"/>
</dbReference>
<dbReference type="SUPFAM" id="SSF56024">
    <property type="entry name" value="Phospholipase D/nuclease"/>
    <property type="match status" value="2"/>
</dbReference>
<dbReference type="VEuPathDB" id="FungiDB:CPC735_068720"/>
<dbReference type="Proteomes" id="UP000009084">
    <property type="component" value="Unassembled WGS sequence"/>
</dbReference>
<evidence type="ECO:0000313" key="2">
    <source>
        <dbReference type="EMBL" id="EER29190.1"/>
    </source>
</evidence>
<dbReference type="PANTHER" id="PTHR21248">
    <property type="entry name" value="CARDIOLIPIN SYNTHASE"/>
    <property type="match status" value="1"/>
</dbReference>
<reference evidence="2 3" key="1">
    <citation type="journal article" date="2009" name="Genome Res.">
        <title>Comparative genomic analyses of the human fungal pathogens Coccidioides and their relatives.</title>
        <authorList>
            <person name="Sharpton T.J."/>
            <person name="Stajich J.E."/>
            <person name="Rounsley S.D."/>
            <person name="Gardner M.J."/>
            <person name="Wortman J.R."/>
            <person name="Jordar V.S."/>
            <person name="Maiti R."/>
            <person name="Kodira C.D."/>
            <person name="Neafsey D.E."/>
            <person name="Zeng Q."/>
            <person name="Hung C.-Y."/>
            <person name="McMahan C."/>
            <person name="Muszewska A."/>
            <person name="Grynberg M."/>
            <person name="Mandel M.A."/>
            <person name="Kellner E.M."/>
            <person name="Barker B.M."/>
            <person name="Galgiani J.N."/>
            <person name="Orbach M.J."/>
            <person name="Kirkland T.N."/>
            <person name="Cole G.T."/>
            <person name="Henn M.R."/>
            <person name="Birren B.W."/>
            <person name="Taylor J.W."/>
        </authorList>
    </citation>
    <scope>NUCLEOTIDE SEQUENCE [LARGE SCALE GENOMIC DNA]</scope>
    <source>
        <strain evidence="3">C735</strain>
    </source>
</reference>
<dbReference type="PROSITE" id="PS50035">
    <property type="entry name" value="PLD"/>
    <property type="match status" value="2"/>
</dbReference>
<sequence length="724" mass="80996">MSSLVVVVPGYTTFPPPKRVISSFYSLVLRRENFFYCRACLQRLLILNGVEMASVSSGYLCLLKRLFLGNLARLLINVCLRISPALLFLVLALLSYQPTSPNRTRCSMIPKRMCALCQNKISVSSELAKDPEATPRDVVARFLERADGQFPGEPRSEKLPVPDSKDLEVAFQCGKWGSQRPSDLFLKIYQDALCSLAKDLMSGLVSPSLMGSCGVVPMTIIGPLPDICRHMSNCIVRAEKEVILMTSYWIYSDNSRFLTNAMRELSHRAGLRGTKVVIKLMYDRGNLKQLPGPQEIPNIDLQVLNYHRPVAGTLHSKFMIVDRKVALLESNNIQDNDNLEMMVRFEGPIVDSFYDMALISWSVALNPPLPLIDTPAASMAPPSYPFLFTNHGRNDSVWSSQGDPTTIYAEKPEDKLLPEHTPDEPHYDADIVAETARITASLTPRPEETRRDCVTRHLNIVSRPDITGDAPEWDEDDHMTPYILHPPHEPFPMAMVNREPWGALNHSSIYTPQNAAFLAAIGNAEHSVFIQTPNLNAERLLTPLLDAVRRGVIVTCFLCLGYNDAGQLLPFQNGINEMTCNRLYNSLSTNEDKSRLRIYNYVGKDQTRPIHNKFKKRSCHIKLMIIDEKVAIQGSANLDTQSFFHSQETNVLLDSPLICRSWLDALCRNQNTATYGAVSKVDGCWHDPETGEIAVGSIGTDPGRFSWMRGIVGAIKRVRGVGGF</sequence>
<protein>
    <submittedName>
        <fullName evidence="2">Phospholipase D active site motif containing protein</fullName>
    </submittedName>
</protein>
<dbReference type="Pfam" id="PF13091">
    <property type="entry name" value="PLDc_2"/>
    <property type="match status" value="1"/>
</dbReference>
<feature type="domain" description="PLD phosphodiesterase" evidence="1">
    <location>
        <begin position="615"/>
        <end position="642"/>
    </location>
</feature>
<feature type="domain" description="PLD phosphodiesterase" evidence="1">
    <location>
        <begin position="310"/>
        <end position="337"/>
    </location>
</feature>
<dbReference type="OrthoDB" id="9997422at2759"/>
<organism evidence="2 3">
    <name type="scientific">Coccidioides posadasii (strain C735)</name>
    <name type="common">Valley fever fungus</name>
    <dbReference type="NCBI Taxonomy" id="222929"/>
    <lineage>
        <taxon>Eukaryota</taxon>
        <taxon>Fungi</taxon>
        <taxon>Dikarya</taxon>
        <taxon>Ascomycota</taxon>
        <taxon>Pezizomycotina</taxon>
        <taxon>Eurotiomycetes</taxon>
        <taxon>Eurotiomycetidae</taxon>
        <taxon>Onygenales</taxon>
        <taxon>Onygenaceae</taxon>
        <taxon>Coccidioides</taxon>
    </lineage>
</organism>
<comment type="caution">
    <text evidence="2">The sequence shown here is derived from an EMBL/GenBank/DDBJ whole genome shotgun (WGS) entry which is preliminary data.</text>
</comment>
<dbReference type="Gene3D" id="3.30.870.10">
    <property type="entry name" value="Endonuclease Chain A"/>
    <property type="match status" value="2"/>
</dbReference>
<name>C5P0I2_COCP7</name>